<organism evidence="1">
    <name type="scientific">marine sediment metagenome</name>
    <dbReference type="NCBI Taxonomy" id="412755"/>
    <lineage>
        <taxon>unclassified sequences</taxon>
        <taxon>metagenomes</taxon>
        <taxon>ecological metagenomes</taxon>
    </lineage>
</organism>
<dbReference type="EMBL" id="LAZR01032783">
    <property type="protein sequence ID" value="KKL49923.1"/>
    <property type="molecule type" value="Genomic_DNA"/>
</dbReference>
<name>A0A0F9CKS1_9ZZZZ</name>
<dbReference type="InterPro" id="IPR027417">
    <property type="entry name" value="P-loop_NTPase"/>
</dbReference>
<dbReference type="SUPFAM" id="SSF52540">
    <property type="entry name" value="P-loop containing nucleoside triphosphate hydrolases"/>
    <property type="match status" value="1"/>
</dbReference>
<sequence length="318" mass="35935">MGLGADVQGELMSEENTLTHAEARKRIDDWLPYTEGHTFEAKDVWAQFNVYSAEGKHNIAQVLSNYKRKGILAGDRGRFRHINRELETLDWVDADPGHILDIHWPIGFGDGTSFGFDNNLTLYPDSIVIFSGESNRGKSALQLNVLVRNMDDWKCRYLTNEMGREELKDRLDSFAGYYELTDVFGDPKFEAAVRYDNYEDVILPGGLTIIDYLDPGENPYMVGQQIDAIRQRLAGGVAFISLQKKRGAEYGAGGQYSEHRARIVLHLSTGEDGREYLLVKKAKKCRIQNLNGKKFAFGITNNGSQFYGIRPYTEGEEA</sequence>
<dbReference type="Gene3D" id="3.40.50.300">
    <property type="entry name" value="P-loop containing nucleotide triphosphate hydrolases"/>
    <property type="match status" value="1"/>
</dbReference>
<protein>
    <recommendedName>
        <fullName evidence="2">SF4 helicase domain-containing protein</fullName>
    </recommendedName>
</protein>
<proteinExistence type="predicted"/>
<reference evidence="1" key="1">
    <citation type="journal article" date="2015" name="Nature">
        <title>Complex archaea that bridge the gap between prokaryotes and eukaryotes.</title>
        <authorList>
            <person name="Spang A."/>
            <person name="Saw J.H."/>
            <person name="Jorgensen S.L."/>
            <person name="Zaremba-Niedzwiedzka K."/>
            <person name="Martijn J."/>
            <person name="Lind A.E."/>
            <person name="van Eijk R."/>
            <person name="Schleper C."/>
            <person name="Guy L."/>
            <person name="Ettema T.J."/>
        </authorList>
    </citation>
    <scope>NUCLEOTIDE SEQUENCE</scope>
</reference>
<accession>A0A0F9CKS1</accession>
<gene>
    <name evidence="1" type="ORF">LCGC14_2310670</name>
</gene>
<dbReference type="AlphaFoldDB" id="A0A0F9CKS1"/>
<evidence type="ECO:0008006" key="2">
    <source>
        <dbReference type="Google" id="ProtNLM"/>
    </source>
</evidence>
<comment type="caution">
    <text evidence="1">The sequence shown here is derived from an EMBL/GenBank/DDBJ whole genome shotgun (WGS) entry which is preliminary data.</text>
</comment>
<evidence type="ECO:0000313" key="1">
    <source>
        <dbReference type="EMBL" id="KKL49923.1"/>
    </source>
</evidence>